<feature type="compositionally biased region" description="Basic and acidic residues" evidence="8">
    <location>
        <begin position="1064"/>
        <end position="1076"/>
    </location>
</feature>
<dbReference type="SUPFAM" id="SSF51658">
    <property type="entry name" value="Xylose isomerase-like"/>
    <property type="match status" value="1"/>
</dbReference>
<evidence type="ECO:0000256" key="3">
    <source>
        <dbReference type="ARBA" id="ARBA00022723"/>
    </source>
</evidence>
<evidence type="ECO:0000256" key="5">
    <source>
        <dbReference type="ARBA" id="ARBA00022801"/>
    </source>
</evidence>
<dbReference type="SMART" id="SM00518">
    <property type="entry name" value="AP2Ec"/>
    <property type="match status" value="1"/>
</dbReference>
<dbReference type="Pfam" id="PF01261">
    <property type="entry name" value="AP_endonuc_2"/>
    <property type="match status" value="1"/>
</dbReference>
<dbReference type="Proteomes" id="UP000008281">
    <property type="component" value="Unassembled WGS sequence"/>
</dbReference>
<dbReference type="GO" id="GO:0003906">
    <property type="term" value="F:DNA-(apurinic or apyrimidinic site) endonuclease activity"/>
    <property type="evidence" value="ECO:0007669"/>
    <property type="project" value="TreeGrafter"/>
</dbReference>
<evidence type="ECO:0000256" key="4">
    <source>
        <dbReference type="ARBA" id="ARBA00022763"/>
    </source>
</evidence>
<feature type="compositionally biased region" description="Low complexity" evidence="8">
    <location>
        <begin position="63"/>
        <end position="72"/>
    </location>
</feature>
<dbReference type="FunCoup" id="E3LGX1">
    <property type="interactions" value="3231"/>
</dbReference>
<evidence type="ECO:0000256" key="8">
    <source>
        <dbReference type="SAM" id="MobiDB-lite"/>
    </source>
</evidence>
<dbReference type="STRING" id="31234.E3LGX1"/>
<dbReference type="CDD" id="cd02659">
    <property type="entry name" value="peptidase_C19C"/>
    <property type="match status" value="1"/>
</dbReference>
<dbReference type="PROSITE" id="PS00730">
    <property type="entry name" value="AP_NUCLEASE_F2_2"/>
    <property type="match status" value="1"/>
</dbReference>
<feature type="compositionally biased region" description="Polar residues" evidence="8">
    <location>
        <begin position="49"/>
        <end position="62"/>
    </location>
</feature>
<dbReference type="InterPro" id="IPR028889">
    <property type="entry name" value="USP"/>
</dbReference>
<dbReference type="PROSITE" id="PS50235">
    <property type="entry name" value="USP_3"/>
    <property type="match status" value="1"/>
</dbReference>
<dbReference type="PANTHER" id="PTHR21445">
    <property type="entry name" value="ENDONUCLEASE IV ENDODEOXYRIBONUCLEASE IV"/>
    <property type="match status" value="1"/>
</dbReference>
<dbReference type="PROSITE" id="PS51432">
    <property type="entry name" value="AP_NUCLEASE_F2_4"/>
    <property type="match status" value="1"/>
</dbReference>
<dbReference type="GO" id="GO:0008081">
    <property type="term" value="F:phosphoric diester hydrolase activity"/>
    <property type="evidence" value="ECO:0007669"/>
    <property type="project" value="TreeGrafter"/>
</dbReference>
<dbReference type="InterPro" id="IPR013022">
    <property type="entry name" value="Xyl_isomerase-like_TIM-brl"/>
</dbReference>
<name>E3LGX1_CAERE</name>
<comment type="similarity">
    <text evidence="2">Belongs to the AP endonuclease 2 family.</text>
</comment>
<feature type="region of interest" description="Disordered" evidence="8">
    <location>
        <begin position="1042"/>
        <end position="1079"/>
    </location>
</feature>
<dbReference type="GO" id="GO:0008595">
    <property type="term" value="P:anterior/posterior axis specification, embryo"/>
    <property type="evidence" value="ECO:0007669"/>
    <property type="project" value="EnsemblMetazoa"/>
</dbReference>
<evidence type="ECO:0000259" key="9">
    <source>
        <dbReference type="PROSITE" id="PS50235"/>
    </source>
</evidence>
<dbReference type="EMBL" id="DS268408">
    <property type="protein sequence ID" value="EFO85924.1"/>
    <property type="molecule type" value="Genomic_DNA"/>
</dbReference>
<dbReference type="NCBIfam" id="NF002199">
    <property type="entry name" value="PRK01060.1-4"/>
    <property type="match status" value="1"/>
</dbReference>
<dbReference type="GO" id="GO:0005634">
    <property type="term" value="C:nucleus"/>
    <property type="evidence" value="ECO:0007669"/>
    <property type="project" value="TreeGrafter"/>
</dbReference>
<feature type="domain" description="USP" evidence="9">
    <location>
        <begin position="88"/>
        <end position="487"/>
    </location>
</feature>
<feature type="region of interest" description="Disordered" evidence="8">
    <location>
        <begin position="334"/>
        <end position="385"/>
    </location>
</feature>
<keyword evidence="3" id="KW-0479">Metal-binding</keyword>
<dbReference type="InterPro" id="IPR018200">
    <property type="entry name" value="USP_CS"/>
</dbReference>
<dbReference type="GO" id="GO:0003677">
    <property type="term" value="F:DNA binding"/>
    <property type="evidence" value="ECO:0007669"/>
    <property type="project" value="InterPro"/>
</dbReference>
<comment type="cofactor">
    <cofactor evidence="1">
        <name>Zn(2+)</name>
        <dbReference type="ChEBI" id="CHEBI:29105"/>
    </cofactor>
</comment>
<dbReference type="Pfam" id="PF00443">
    <property type="entry name" value="UCH"/>
    <property type="match status" value="1"/>
</dbReference>
<dbReference type="InterPro" id="IPR018246">
    <property type="entry name" value="AP_endonuc_F2_Zn_BS"/>
</dbReference>
<dbReference type="HAMAP" id="MF_00152">
    <property type="entry name" value="Nfo"/>
    <property type="match status" value="1"/>
</dbReference>
<dbReference type="eggNOG" id="KOG4598">
    <property type="taxonomic scope" value="Eukaryota"/>
</dbReference>
<dbReference type="InterPro" id="IPR001394">
    <property type="entry name" value="Peptidase_C19_UCH"/>
</dbReference>
<feature type="region of interest" description="Disordered" evidence="8">
    <location>
        <begin position="1"/>
        <end position="72"/>
    </location>
</feature>
<dbReference type="PROSITE" id="PS00731">
    <property type="entry name" value="AP_NUCLEASE_F2_3"/>
    <property type="match status" value="1"/>
</dbReference>
<keyword evidence="11" id="KW-1185">Reference proteome</keyword>
<keyword evidence="4" id="KW-0227">DNA damage</keyword>
<dbReference type="InterPro" id="IPR001719">
    <property type="entry name" value="AP_endonuc_2"/>
</dbReference>
<dbReference type="FunFam" id="3.90.70.10:FF:000241">
    <property type="entry name" value="Ubiquitin carboxyl-terminal hydrolase"/>
    <property type="match status" value="1"/>
</dbReference>
<reference evidence="10" key="1">
    <citation type="submission" date="2007-07" db="EMBL/GenBank/DDBJ databases">
        <title>PCAP assembly of the Caenorhabditis remanei genome.</title>
        <authorList>
            <consortium name="The Caenorhabditis remanei Sequencing Consortium"/>
            <person name="Wilson R.K."/>
        </authorList>
    </citation>
    <scope>NUCLEOTIDE SEQUENCE [LARGE SCALE GENOMIC DNA]</scope>
    <source>
        <strain evidence="10">PB4641</strain>
    </source>
</reference>
<dbReference type="InterPro" id="IPR038765">
    <property type="entry name" value="Papain-like_cys_pep_sf"/>
</dbReference>
<protein>
    <recommendedName>
        <fullName evidence="9">USP domain-containing protein</fullName>
    </recommendedName>
</protein>
<dbReference type="PANTHER" id="PTHR21445:SF0">
    <property type="entry name" value="APURINIC-APYRIMIDINIC ENDONUCLEASE"/>
    <property type="match status" value="1"/>
</dbReference>
<dbReference type="GO" id="GO:0004843">
    <property type="term" value="F:cysteine-type deubiquitinase activity"/>
    <property type="evidence" value="ECO:0007669"/>
    <property type="project" value="InterPro"/>
</dbReference>
<evidence type="ECO:0000256" key="2">
    <source>
        <dbReference type="ARBA" id="ARBA00005340"/>
    </source>
</evidence>
<dbReference type="SUPFAM" id="SSF54001">
    <property type="entry name" value="Cysteine proteinases"/>
    <property type="match status" value="1"/>
</dbReference>
<dbReference type="NCBIfam" id="TIGR00587">
    <property type="entry name" value="nfo"/>
    <property type="match status" value="1"/>
</dbReference>
<dbReference type="Gene3D" id="3.20.20.150">
    <property type="entry name" value="Divalent-metal-dependent TIM barrel enzymes"/>
    <property type="match status" value="1"/>
</dbReference>
<dbReference type="GO" id="GO:0005739">
    <property type="term" value="C:mitochondrion"/>
    <property type="evidence" value="ECO:0007669"/>
    <property type="project" value="TreeGrafter"/>
</dbReference>
<dbReference type="Gene3D" id="3.90.70.10">
    <property type="entry name" value="Cysteine proteinases"/>
    <property type="match status" value="1"/>
</dbReference>
<dbReference type="PROSITE" id="PS00729">
    <property type="entry name" value="AP_NUCLEASE_F2_1"/>
    <property type="match status" value="1"/>
</dbReference>
<dbReference type="HOGENOM" id="CLU_256449_0_0_1"/>
<keyword evidence="6" id="KW-0862">Zinc</keyword>
<dbReference type="eggNOG" id="KOG3997">
    <property type="taxonomic scope" value="Eukaryota"/>
</dbReference>
<gene>
    <name evidence="10" type="ORF">CRE_02030</name>
</gene>
<keyword evidence="5" id="KW-0378">Hydrolase</keyword>
<accession>E3LGX1</accession>
<keyword evidence="7" id="KW-0234">DNA repair</keyword>
<sequence>MVRVSDSNTIHTNSEGESSTSYVRLAGNGLPGGEQQQESSSGVAPAPSGENSPGRSNQLALPSSSTAATTSSNSQYAIPLDENDHRYVGLVNQVIAMTCYLNSLVQSLYMTPEFRNAMYEWEFVQHPAHAKEQKKKAEQSIPCQLQKLFLLLQTTDNDSLETKDLTQSFGWTSNEAYDQHDVQELCRLMFDALEHKWKGTKHEKLIQDLYRGTMEDFVACLKCGRESVKTDYFLDLPLAVKPFGAIHAYKSIEEALNAFIQPELLEGSNQYMCENCKSKQDAHKGLRITQFPYLLTIQLKRFDFDYNTMHRIKLNDKMTFPDVLDLNEYVKEKRSAPTVAPPTTSPQSAWKTIPPKKTETEEDDMELGSPNPKRCTPGNQSPNRYSYRGDENVVVGQPIDHEAVESIIKTSGDNVYELFSVMVHSGNAAGGHYFAYIKNLDQDRWYVFNDTRVDFASTSEIEKSFGGHPSGWNQSNTNAYMLMYRKIDPKRNANFILSNKLPRHIRDSQEKWKRLEREAEEERLQKLSLIQVHVNINYPFPSYVTLPDKRQLDLTPQKYQIADDFSEYKIEISREEPIRLVFGPAFDFFNERARAYSLPFSKSSARLIYVENKQMVMEFRSPRDLDKKLRTVFNSYQGEPGSMYSVYFVLDVKIASGFFQIDYQNRMTIKVQRVDVGKKTTANELTIVVPGDEKMVKVKQWIGSQFRDDIYETLNARLVLEAASSSREFVLIDQTHNGMDFRHMINQYMGHATPTLYYDGGLNTMTNAESKEATVADRKLPFEKSSMWQILDRKCFSTFVKVRLPSQEEVEKAASTRNAYQGLSWAETVAIMKEEDRLWNEPRGAVEVMSTVSKNETSDAALVVSDIINHTVFSLIFQTEADDEPIPSGRGSTASMRSVSMEDFDGEAGISGSLCNNTPQMSPCVSEGDDIDEKELDGKSQLMNDYMQKSNSNYYYNGDSQTHVNKNLKIALGEETPSEAVSAVSSGQSTLVPSTSNQALSSMARSSDEAIDARITTVFSHENFHRLDRFLAHDLIQMLRKKTQETEGEDSESKSKVDKKRKKSNGESEAQKKSRETIGAQVLETSEGSNKMLGFHVSAAGGLEQAIYNARAEGCRSFALFVRNQRTWNHKPMEETVVENWWKAIRETDFPLNQIVPHGSYLMNAGSPEEDKLQKSRDAMVDECQRAEKLGITMYNFHPGSTVGKCEKEECMTTIAKTIDYVVERTENIVLVLETMAGQGNSIGGTFEELKFIIDKVKDNTRVGVCIDTCHIFAGGYDIRDKKNYEEVMTKFEKTIGWKYLKALHINDSKGDLASNLDRHEHIGEGKIGKKAFEMLMNDKRLDGIPMILETPEGKYPEEMMLMYKMEKK</sequence>
<dbReference type="GO" id="GO:0006284">
    <property type="term" value="P:base-excision repair"/>
    <property type="evidence" value="ECO:0007669"/>
    <property type="project" value="TreeGrafter"/>
</dbReference>
<dbReference type="GO" id="GO:0016579">
    <property type="term" value="P:protein deubiquitination"/>
    <property type="evidence" value="ECO:0007669"/>
    <property type="project" value="InterPro"/>
</dbReference>
<dbReference type="GO" id="GO:0008270">
    <property type="term" value="F:zinc ion binding"/>
    <property type="evidence" value="ECO:0007669"/>
    <property type="project" value="InterPro"/>
</dbReference>
<dbReference type="InParanoid" id="E3LGX1"/>
<evidence type="ECO:0000256" key="1">
    <source>
        <dbReference type="ARBA" id="ARBA00001947"/>
    </source>
</evidence>
<evidence type="ECO:0000313" key="11">
    <source>
        <dbReference type="Proteomes" id="UP000008281"/>
    </source>
</evidence>
<dbReference type="OMA" id="CNNTPQM"/>
<dbReference type="FunFam" id="3.20.20.150:FF:000001">
    <property type="entry name" value="Probable endonuclease 4"/>
    <property type="match status" value="1"/>
</dbReference>
<feature type="compositionally biased region" description="Polar residues" evidence="8">
    <location>
        <begin position="1"/>
        <end position="22"/>
    </location>
</feature>
<proteinExistence type="inferred from homology"/>
<evidence type="ECO:0000256" key="6">
    <source>
        <dbReference type="ARBA" id="ARBA00022833"/>
    </source>
</evidence>
<organism evidence="11">
    <name type="scientific">Caenorhabditis remanei</name>
    <name type="common">Caenorhabditis vulgaris</name>
    <dbReference type="NCBI Taxonomy" id="31234"/>
    <lineage>
        <taxon>Eukaryota</taxon>
        <taxon>Metazoa</taxon>
        <taxon>Ecdysozoa</taxon>
        <taxon>Nematoda</taxon>
        <taxon>Chromadorea</taxon>
        <taxon>Rhabditida</taxon>
        <taxon>Rhabditina</taxon>
        <taxon>Rhabditomorpha</taxon>
        <taxon>Rhabditoidea</taxon>
        <taxon>Rhabditidae</taxon>
        <taxon>Peloderinae</taxon>
        <taxon>Caenorhabditis</taxon>
    </lineage>
</organism>
<evidence type="ECO:0000313" key="10">
    <source>
        <dbReference type="EMBL" id="EFO85924.1"/>
    </source>
</evidence>
<dbReference type="InterPro" id="IPR036237">
    <property type="entry name" value="Xyl_isomerase-like_sf"/>
</dbReference>
<dbReference type="CDD" id="cd00019">
    <property type="entry name" value="AP2Ec"/>
    <property type="match status" value="1"/>
</dbReference>
<dbReference type="PROSITE" id="PS00973">
    <property type="entry name" value="USP_2"/>
    <property type="match status" value="1"/>
</dbReference>
<dbReference type="OrthoDB" id="289038at2759"/>
<evidence type="ECO:0000256" key="7">
    <source>
        <dbReference type="ARBA" id="ARBA00023204"/>
    </source>
</evidence>